<sequence length="313" mass="34539">MVHTIQKQLYRAFGFAVESGFALPELPRLEGEAELADVVIEAADLTADWNRLVEPNRKSVVLENRILFQIPGTATFDIQDGKKIRVCPAEDADEDQVRLYILGTSMGALLLQRRILPLHGSAIAVDGKAYAIIGESGAGKSTLASAFLRQGYSLVSDDVIAVTFAEDGTPMVTPSYPQQKLWQQSLDGFGMSNEHYRPIFRRESKFAVPVVSSYHTEPLPLAGLFELVKSDGEEPSLAPVRSLERLAVLHAHTYRQFWIPRLGLTDWHFQKTAQLSGKAGIYRLQRPATGFTAPELAAIILNTIQKDGSTYGN</sequence>
<dbReference type="AlphaFoldDB" id="A0A398CMU0"/>
<dbReference type="RefSeq" id="WP_119148857.1">
    <property type="nucleotide sequence ID" value="NZ_JBHSOV010000021.1"/>
</dbReference>
<dbReference type="OrthoDB" id="5430844at2"/>
<comment type="caution">
    <text evidence="1">The sequence shown here is derived from an EMBL/GenBank/DDBJ whole genome shotgun (WGS) entry which is preliminary data.</text>
</comment>
<dbReference type="InterPro" id="IPR027417">
    <property type="entry name" value="P-loop_NTPase"/>
</dbReference>
<proteinExistence type="predicted"/>
<evidence type="ECO:0000313" key="2">
    <source>
        <dbReference type="Proteomes" id="UP000266340"/>
    </source>
</evidence>
<dbReference type="SUPFAM" id="SSF53795">
    <property type="entry name" value="PEP carboxykinase-like"/>
    <property type="match status" value="1"/>
</dbReference>
<name>A0A398CMU0_9BACL</name>
<accession>A0A398CMU0</accession>
<dbReference type="Gene3D" id="3.40.50.300">
    <property type="entry name" value="P-loop containing nucleotide triphosphate hydrolases"/>
    <property type="match status" value="1"/>
</dbReference>
<organism evidence="1 2">
    <name type="scientific">Cohnella faecalis</name>
    <dbReference type="NCBI Taxonomy" id="2315694"/>
    <lineage>
        <taxon>Bacteria</taxon>
        <taxon>Bacillati</taxon>
        <taxon>Bacillota</taxon>
        <taxon>Bacilli</taxon>
        <taxon>Bacillales</taxon>
        <taxon>Paenibacillaceae</taxon>
        <taxon>Cohnella</taxon>
    </lineage>
</organism>
<dbReference type="Proteomes" id="UP000266340">
    <property type="component" value="Unassembled WGS sequence"/>
</dbReference>
<keyword evidence="2" id="KW-1185">Reference proteome</keyword>
<gene>
    <name evidence="1" type="ORF">D3H35_09535</name>
</gene>
<reference evidence="1 2" key="1">
    <citation type="submission" date="2018-09" db="EMBL/GenBank/DDBJ databases">
        <title>Cohnella cavernae sp. nov., isolated from a karst cave.</title>
        <authorList>
            <person name="Zhu H."/>
        </authorList>
    </citation>
    <scope>NUCLEOTIDE SEQUENCE [LARGE SCALE GENOMIC DNA]</scope>
    <source>
        <strain evidence="1 2">K2E09-144</strain>
    </source>
</reference>
<protein>
    <submittedName>
        <fullName evidence="1">Aldolase</fullName>
    </submittedName>
</protein>
<dbReference type="EMBL" id="QXJM01000030">
    <property type="protein sequence ID" value="RIE03785.1"/>
    <property type="molecule type" value="Genomic_DNA"/>
</dbReference>
<evidence type="ECO:0000313" key="1">
    <source>
        <dbReference type="EMBL" id="RIE03785.1"/>
    </source>
</evidence>